<proteinExistence type="predicted"/>
<dbReference type="GeneID" id="37057383"/>
<dbReference type="RefSeq" id="XP_025386514.1">
    <property type="nucleotide sequence ID" value="XM_025535421.1"/>
</dbReference>
<dbReference type="PROSITE" id="PS50097">
    <property type="entry name" value="BTB"/>
    <property type="match status" value="1"/>
</dbReference>
<dbReference type="InterPro" id="IPR011333">
    <property type="entry name" value="SKP1/BTB/POZ_sf"/>
</dbReference>
<protein>
    <recommendedName>
        <fullName evidence="2">BTB domain-containing protein</fullName>
    </recommendedName>
</protein>
<dbReference type="AlphaFoldDB" id="A0A317V5V9"/>
<sequence length="251" mass="28386">MSSKDTLPLFLRDLKDSGQYSDLKIECEGEAFHVHKAIVCSQSEILSHKYKDASEGAPEAVIQIEGYDTATVKLMIEFLYFGDYAIPDKESELSISANASKKPTTAERLRPHIYVYYIADEYQLPYLKEKAANHIESATKMAWNPKGFVEFVKEVFEKADTTIRQKLSKLISEHIDDFCQTEVLEKLIDDDLSRCVIMAMKARTVESLKAQVEVLQKKISNMKAGVEQGHNLLHDTTTCRHCAYGIIVANV</sequence>
<name>A0A317V5V9_ASPEC</name>
<evidence type="ECO:0000313" key="4">
    <source>
        <dbReference type="Proteomes" id="UP000246171"/>
    </source>
</evidence>
<keyword evidence="4" id="KW-1185">Reference proteome</keyword>
<dbReference type="CDD" id="cd18186">
    <property type="entry name" value="BTB_POZ_ZBTB_KLHL-like"/>
    <property type="match status" value="1"/>
</dbReference>
<evidence type="ECO:0000256" key="1">
    <source>
        <dbReference type="SAM" id="Coils"/>
    </source>
</evidence>
<gene>
    <name evidence="3" type="ORF">BO83DRAFT_428758</name>
</gene>
<dbReference type="PANTHER" id="PTHR47843">
    <property type="entry name" value="BTB DOMAIN-CONTAINING PROTEIN-RELATED"/>
    <property type="match status" value="1"/>
</dbReference>
<reference evidence="3" key="1">
    <citation type="submission" date="2016-12" db="EMBL/GenBank/DDBJ databases">
        <title>The genomes of Aspergillus section Nigri reveals drivers in fungal speciation.</title>
        <authorList>
            <consortium name="DOE Joint Genome Institute"/>
            <person name="Vesth T.C."/>
            <person name="Nybo J."/>
            <person name="Theobald S."/>
            <person name="Brandl J."/>
            <person name="Frisvad J.C."/>
            <person name="Nielsen K.F."/>
            <person name="Lyhne E.K."/>
            <person name="Kogle M.E."/>
            <person name="Kuo A."/>
            <person name="Riley R."/>
            <person name="Clum A."/>
            <person name="Nolan M."/>
            <person name="Lipzen A."/>
            <person name="Salamov A."/>
            <person name="Henrissat B."/>
            <person name="Wiebenga A."/>
            <person name="De vries R.P."/>
            <person name="Grigoriev I.V."/>
            <person name="Mortensen U.H."/>
            <person name="Andersen M.R."/>
            <person name="Baker S.E."/>
        </authorList>
    </citation>
    <scope>NUCLEOTIDE SEQUENCE</scope>
    <source>
        <strain evidence="3">CBS 122712</strain>
    </source>
</reference>
<dbReference type="VEuPathDB" id="FungiDB:BO83DRAFT_428758"/>
<dbReference type="Gene3D" id="3.30.710.10">
    <property type="entry name" value="Potassium Channel Kv1.1, Chain A"/>
    <property type="match status" value="1"/>
</dbReference>
<dbReference type="EMBL" id="MSFU01000018">
    <property type="protein sequence ID" value="PWY69426.1"/>
    <property type="molecule type" value="Genomic_DNA"/>
</dbReference>
<dbReference type="Pfam" id="PF00651">
    <property type="entry name" value="BTB"/>
    <property type="match status" value="1"/>
</dbReference>
<evidence type="ECO:0000259" key="2">
    <source>
        <dbReference type="PROSITE" id="PS50097"/>
    </source>
</evidence>
<dbReference type="Proteomes" id="UP000246171">
    <property type="component" value="Unassembled WGS sequence"/>
</dbReference>
<accession>A0A317V5V9</accession>
<dbReference type="InterPro" id="IPR000210">
    <property type="entry name" value="BTB/POZ_dom"/>
</dbReference>
<comment type="caution">
    <text evidence="3">The sequence shown here is derived from an EMBL/GenBank/DDBJ whole genome shotgun (WGS) entry which is preliminary data.</text>
</comment>
<organism evidence="3 4">
    <name type="scientific">Aspergillus eucalypticola (strain CBS 122712 / IBT 29274)</name>
    <dbReference type="NCBI Taxonomy" id="1448314"/>
    <lineage>
        <taxon>Eukaryota</taxon>
        <taxon>Fungi</taxon>
        <taxon>Dikarya</taxon>
        <taxon>Ascomycota</taxon>
        <taxon>Pezizomycotina</taxon>
        <taxon>Eurotiomycetes</taxon>
        <taxon>Eurotiomycetidae</taxon>
        <taxon>Eurotiales</taxon>
        <taxon>Aspergillaceae</taxon>
        <taxon>Aspergillus</taxon>
        <taxon>Aspergillus subgen. Circumdati</taxon>
    </lineage>
</organism>
<dbReference type="OrthoDB" id="6359816at2759"/>
<evidence type="ECO:0000313" key="3">
    <source>
        <dbReference type="EMBL" id="PWY69426.1"/>
    </source>
</evidence>
<keyword evidence="1" id="KW-0175">Coiled coil</keyword>
<dbReference type="SMART" id="SM00225">
    <property type="entry name" value="BTB"/>
    <property type="match status" value="1"/>
</dbReference>
<dbReference type="SUPFAM" id="SSF54695">
    <property type="entry name" value="POZ domain"/>
    <property type="match status" value="1"/>
</dbReference>
<feature type="coiled-coil region" evidence="1">
    <location>
        <begin position="198"/>
        <end position="225"/>
    </location>
</feature>
<dbReference type="PANTHER" id="PTHR47843:SF5">
    <property type="entry name" value="BTB_POZ DOMAIN PROTEIN"/>
    <property type="match status" value="1"/>
</dbReference>
<feature type="domain" description="BTB" evidence="2">
    <location>
        <begin position="21"/>
        <end position="88"/>
    </location>
</feature>